<dbReference type="EMBL" id="JBHTLJ010000001">
    <property type="protein sequence ID" value="MFD1161044.1"/>
    <property type="molecule type" value="Genomic_DNA"/>
</dbReference>
<keyword evidence="3" id="KW-1185">Reference proteome</keyword>
<evidence type="ECO:0000256" key="1">
    <source>
        <dbReference type="SAM" id="SignalP"/>
    </source>
</evidence>
<gene>
    <name evidence="2" type="ORF">ACFQ2E_01360</name>
</gene>
<comment type="caution">
    <text evidence="2">The sequence shown here is derived from an EMBL/GenBank/DDBJ whole genome shotgun (WGS) entry which is preliminary data.</text>
</comment>
<feature type="chain" id="PRO_5046675815" description="Lipoprotein" evidence="1">
    <location>
        <begin position="28"/>
        <end position="183"/>
    </location>
</feature>
<sequence length="183" mass="20096">MKTIQTIILSILSMTLFSACIPSGDGAITVPFKANFYTDRNYDNTGEGVCTEDPYLGFNYQVGKGKATLLGSMDVTISFCGIEGTPFYKNGIGTFVAANGDKLYIKIPAEGEIGEVYPKENHELYELQFQDKFSFNGGTGRFAGATGEGYTDSFVDLLDDDGNFLPEHRTDHVWRGILKLPNK</sequence>
<protein>
    <recommendedName>
        <fullName evidence="4">Lipoprotein</fullName>
    </recommendedName>
</protein>
<evidence type="ECO:0000313" key="3">
    <source>
        <dbReference type="Proteomes" id="UP001597163"/>
    </source>
</evidence>
<organism evidence="2 3">
    <name type="scientific">Hwangdonia seohaensis</name>
    <dbReference type="NCBI Taxonomy" id="1240727"/>
    <lineage>
        <taxon>Bacteria</taxon>
        <taxon>Pseudomonadati</taxon>
        <taxon>Bacteroidota</taxon>
        <taxon>Flavobacteriia</taxon>
        <taxon>Flavobacteriales</taxon>
        <taxon>Flavobacteriaceae</taxon>
        <taxon>Hwangdonia</taxon>
    </lineage>
</organism>
<dbReference type="Proteomes" id="UP001597163">
    <property type="component" value="Unassembled WGS sequence"/>
</dbReference>
<accession>A0ABW3R7I3</accession>
<dbReference type="RefSeq" id="WP_311935359.1">
    <property type="nucleotide sequence ID" value="NZ_JAVSCK010000001.1"/>
</dbReference>
<name>A0ABW3R7I3_9FLAO</name>
<evidence type="ECO:0000313" key="2">
    <source>
        <dbReference type="EMBL" id="MFD1161044.1"/>
    </source>
</evidence>
<evidence type="ECO:0008006" key="4">
    <source>
        <dbReference type="Google" id="ProtNLM"/>
    </source>
</evidence>
<proteinExistence type="predicted"/>
<keyword evidence="1" id="KW-0732">Signal</keyword>
<feature type="signal peptide" evidence="1">
    <location>
        <begin position="1"/>
        <end position="27"/>
    </location>
</feature>
<dbReference type="PROSITE" id="PS51257">
    <property type="entry name" value="PROKAR_LIPOPROTEIN"/>
    <property type="match status" value="1"/>
</dbReference>
<reference evidence="3" key="1">
    <citation type="journal article" date="2019" name="Int. J. Syst. Evol. Microbiol.">
        <title>The Global Catalogue of Microorganisms (GCM) 10K type strain sequencing project: providing services to taxonomists for standard genome sequencing and annotation.</title>
        <authorList>
            <consortium name="The Broad Institute Genomics Platform"/>
            <consortium name="The Broad Institute Genome Sequencing Center for Infectious Disease"/>
            <person name="Wu L."/>
            <person name="Ma J."/>
        </authorList>
    </citation>
    <scope>NUCLEOTIDE SEQUENCE [LARGE SCALE GENOMIC DNA]</scope>
    <source>
        <strain evidence="3">CCUG 63246</strain>
    </source>
</reference>